<evidence type="ECO:0000256" key="4">
    <source>
        <dbReference type="ARBA" id="ARBA00022452"/>
    </source>
</evidence>
<dbReference type="GO" id="GO:0015562">
    <property type="term" value="F:efflux transmembrane transporter activity"/>
    <property type="evidence" value="ECO:0007669"/>
    <property type="project" value="InterPro"/>
</dbReference>
<dbReference type="PANTHER" id="PTHR30026">
    <property type="entry name" value="OUTER MEMBRANE PROTEIN TOLC"/>
    <property type="match status" value="1"/>
</dbReference>
<evidence type="ECO:0000256" key="8">
    <source>
        <dbReference type="SAM" id="SignalP"/>
    </source>
</evidence>
<dbReference type="SUPFAM" id="SSF56954">
    <property type="entry name" value="Outer membrane efflux proteins (OEP)"/>
    <property type="match status" value="1"/>
</dbReference>
<comment type="caution">
    <text evidence="9">The sequence shown here is derived from an EMBL/GenBank/DDBJ whole genome shotgun (WGS) entry which is preliminary data.</text>
</comment>
<keyword evidence="5" id="KW-0812">Transmembrane</keyword>
<keyword evidence="6" id="KW-0472">Membrane</keyword>
<evidence type="ECO:0000313" key="10">
    <source>
        <dbReference type="Proteomes" id="UP000288079"/>
    </source>
</evidence>
<proteinExistence type="inferred from homology"/>
<dbReference type="InterPro" id="IPR051906">
    <property type="entry name" value="TolC-like"/>
</dbReference>
<comment type="subcellular location">
    <subcellularLocation>
        <location evidence="1">Cell outer membrane</location>
    </subcellularLocation>
</comment>
<feature type="signal peptide" evidence="8">
    <location>
        <begin position="1"/>
        <end position="28"/>
    </location>
</feature>
<dbReference type="OrthoDB" id="9771205at2"/>
<dbReference type="Pfam" id="PF02321">
    <property type="entry name" value="OEP"/>
    <property type="match status" value="2"/>
</dbReference>
<feature type="chain" id="PRO_5019430958" evidence="8">
    <location>
        <begin position="29"/>
        <end position="451"/>
    </location>
</feature>
<organism evidence="9 10">
    <name type="scientific">Bacteroides faecalis</name>
    <dbReference type="NCBI Taxonomy" id="2447885"/>
    <lineage>
        <taxon>Bacteria</taxon>
        <taxon>Pseudomonadati</taxon>
        <taxon>Bacteroidota</taxon>
        <taxon>Bacteroidia</taxon>
        <taxon>Bacteroidales</taxon>
        <taxon>Bacteroidaceae</taxon>
        <taxon>Bacteroides</taxon>
    </lineage>
</organism>
<reference evidence="9 10" key="1">
    <citation type="submission" date="2018-10" db="EMBL/GenBank/DDBJ databases">
        <title>Draft Genome Sequence of Bacteroides sp. KCTC 15687.</title>
        <authorList>
            <person name="Yu S.Y."/>
            <person name="Kim J.S."/>
            <person name="Oh B.S."/>
            <person name="Park S.H."/>
            <person name="Kang S.W."/>
            <person name="Park J.E."/>
            <person name="Choi S.H."/>
            <person name="Han K.I."/>
            <person name="Lee K.C."/>
            <person name="Eom M.K."/>
            <person name="Suh M.K."/>
            <person name="Lee D.H."/>
            <person name="Yoon H."/>
            <person name="Kim B."/>
            <person name="Yang S.J."/>
            <person name="Lee J.S."/>
            <person name="Lee J.H."/>
        </authorList>
    </citation>
    <scope>NUCLEOTIDE SEQUENCE [LARGE SCALE GENOMIC DNA]</scope>
    <source>
        <strain evidence="9 10">KCTC 15687</strain>
    </source>
</reference>
<dbReference type="Proteomes" id="UP000288079">
    <property type="component" value="Unassembled WGS sequence"/>
</dbReference>
<evidence type="ECO:0000256" key="7">
    <source>
        <dbReference type="ARBA" id="ARBA00023237"/>
    </source>
</evidence>
<keyword evidence="8" id="KW-0732">Signal</keyword>
<evidence type="ECO:0000256" key="5">
    <source>
        <dbReference type="ARBA" id="ARBA00022692"/>
    </source>
</evidence>
<dbReference type="GO" id="GO:0009279">
    <property type="term" value="C:cell outer membrane"/>
    <property type="evidence" value="ECO:0007669"/>
    <property type="project" value="UniProtKB-SubCell"/>
</dbReference>
<evidence type="ECO:0000256" key="6">
    <source>
        <dbReference type="ARBA" id="ARBA00023136"/>
    </source>
</evidence>
<keyword evidence="7" id="KW-0998">Cell outer membrane</keyword>
<dbReference type="RefSeq" id="WP_125041540.1">
    <property type="nucleotide sequence ID" value="NZ_BHWB01000007.1"/>
</dbReference>
<keyword evidence="4" id="KW-1134">Transmembrane beta strand</keyword>
<keyword evidence="10" id="KW-1185">Reference proteome</keyword>
<gene>
    <name evidence="9" type="ORF">KGMB02408_25950</name>
</gene>
<evidence type="ECO:0000256" key="3">
    <source>
        <dbReference type="ARBA" id="ARBA00022448"/>
    </source>
</evidence>
<accession>A0A401LVV8</accession>
<dbReference type="Gene3D" id="1.20.1600.10">
    <property type="entry name" value="Outer membrane efflux proteins (OEP)"/>
    <property type="match status" value="1"/>
</dbReference>
<evidence type="ECO:0000256" key="1">
    <source>
        <dbReference type="ARBA" id="ARBA00004442"/>
    </source>
</evidence>
<dbReference type="InterPro" id="IPR003423">
    <property type="entry name" value="OMP_efflux"/>
</dbReference>
<dbReference type="EMBL" id="BHWB01000007">
    <property type="protein sequence ID" value="GCB35650.1"/>
    <property type="molecule type" value="Genomic_DNA"/>
</dbReference>
<name>A0A401LVV8_9BACE</name>
<dbReference type="GO" id="GO:1990281">
    <property type="term" value="C:efflux pump complex"/>
    <property type="evidence" value="ECO:0007669"/>
    <property type="project" value="TreeGrafter"/>
</dbReference>
<protein>
    <submittedName>
        <fullName evidence="9">Membrane protein</fullName>
    </submittedName>
</protein>
<dbReference type="GO" id="GO:0015288">
    <property type="term" value="F:porin activity"/>
    <property type="evidence" value="ECO:0007669"/>
    <property type="project" value="TreeGrafter"/>
</dbReference>
<keyword evidence="3" id="KW-0813">Transport</keyword>
<sequence>MNLKVICMKRIIYIITACVFMPASYAKAQSQVRTLKDCLEEGLQNNYSLSIIHNEEQISKNNATLGNAGYLPTLDFSAGYKGNLDNIETKSRATGEITSNNGVYDQTVNVGLNLNWTIFDGFNISTTYQQLKILERQGETNTRIAIEDFIATLTSEYYNFIQQKIRLENFRYAMSLSKERLRIAEISHLVGKFSGLDYQQAKVDFNADSAQYIKQQELLRSSCIQLNELMANKNVDQFIVIKDSTINIDSSLQFEELWKSTLTINASLLRADQNTTLSQLDYKKINSRNYPYLKLNTGYGYTFNKYDINANTRRGDLGFNAGVTIGFNIFDGNRRREKRNASLAIKNSRLERQELELALRSDLSNLWQAYRNNLQLLNLERQNVITAKDNHEIAMERYIQGDISGFEVREAQKSLLDAEERILTAEYNTKLCEISLLQISGKVMHYLESGN</sequence>
<dbReference type="PANTHER" id="PTHR30026:SF20">
    <property type="entry name" value="OUTER MEMBRANE PROTEIN TOLC"/>
    <property type="match status" value="1"/>
</dbReference>
<evidence type="ECO:0000313" key="9">
    <source>
        <dbReference type="EMBL" id="GCB35650.1"/>
    </source>
</evidence>
<comment type="similarity">
    <text evidence="2">Belongs to the outer membrane factor (OMF) (TC 1.B.17) family.</text>
</comment>
<evidence type="ECO:0000256" key="2">
    <source>
        <dbReference type="ARBA" id="ARBA00007613"/>
    </source>
</evidence>
<dbReference type="AlphaFoldDB" id="A0A401LVV8"/>